<evidence type="ECO:0000256" key="4">
    <source>
        <dbReference type="ARBA" id="ARBA00022989"/>
    </source>
</evidence>
<protein>
    <submittedName>
        <fullName evidence="9">Putative ABC transport system permease protein</fullName>
    </submittedName>
</protein>
<keyword evidence="2" id="KW-1003">Cell membrane</keyword>
<dbReference type="PANTHER" id="PTHR30572:SF4">
    <property type="entry name" value="ABC TRANSPORTER PERMEASE YTRF"/>
    <property type="match status" value="1"/>
</dbReference>
<evidence type="ECO:0000313" key="10">
    <source>
        <dbReference type="Proteomes" id="UP000199068"/>
    </source>
</evidence>
<feature type="transmembrane region" description="Helical" evidence="7">
    <location>
        <begin position="20"/>
        <end position="39"/>
    </location>
</feature>
<feature type="transmembrane region" description="Helical" evidence="7">
    <location>
        <begin position="355"/>
        <end position="373"/>
    </location>
</feature>
<feature type="domain" description="ABC3 transporter permease C-terminal" evidence="8">
    <location>
        <begin position="718"/>
        <end position="841"/>
    </location>
</feature>
<dbReference type="InterPro" id="IPR003838">
    <property type="entry name" value="ABC3_permease_C"/>
</dbReference>
<proteinExistence type="inferred from homology"/>
<evidence type="ECO:0000256" key="2">
    <source>
        <dbReference type="ARBA" id="ARBA00022475"/>
    </source>
</evidence>
<feature type="transmembrane region" description="Helical" evidence="7">
    <location>
        <begin position="815"/>
        <end position="834"/>
    </location>
</feature>
<keyword evidence="4 7" id="KW-1133">Transmembrane helix</keyword>
<evidence type="ECO:0000256" key="1">
    <source>
        <dbReference type="ARBA" id="ARBA00004651"/>
    </source>
</evidence>
<dbReference type="RefSeq" id="WP_092722185.1">
    <property type="nucleotide sequence ID" value="NZ_FNGW01000001.1"/>
</dbReference>
<organism evidence="9 10">
    <name type="scientific">Romboutsia lituseburensis DSM 797</name>
    <dbReference type="NCBI Taxonomy" id="1121325"/>
    <lineage>
        <taxon>Bacteria</taxon>
        <taxon>Bacillati</taxon>
        <taxon>Bacillota</taxon>
        <taxon>Clostridia</taxon>
        <taxon>Peptostreptococcales</taxon>
        <taxon>Peptostreptococcaceae</taxon>
        <taxon>Romboutsia</taxon>
    </lineage>
</organism>
<dbReference type="STRING" id="1121325.SAMN04515677_101317"/>
<evidence type="ECO:0000256" key="5">
    <source>
        <dbReference type="ARBA" id="ARBA00023136"/>
    </source>
</evidence>
<feature type="transmembrane region" description="Helical" evidence="7">
    <location>
        <begin position="429"/>
        <end position="449"/>
    </location>
</feature>
<feature type="transmembrane region" description="Helical" evidence="7">
    <location>
        <begin position="310"/>
        <end position="343"/>
    </location>
</feature>
<accession>A0A1G9INS5</accession>
<dbReference type="EMBL" id="FNGW01000001">
    <property type="protein sequence ID" value="SDL26686.1"/>
    <property type="molecule type" value="Genomic_DNA"/>
</dbReference>
<feature type="transmembrane region" description="Helical" evidence="7">
    <location>
        <begin position="270"/>
        <end position="289"/>
    </location>
</feature>
<evidence type="ECO:0000256" key="3">
    <source>
        <dbReference type="ARBA" id="ARBA00022692"/>
    </source>
</evidence>
<dbReference type="InterPro" id="IPR050250">
    <property type="entry name" value="Macrolide_Exporter_MacB"/>
</dbReference>
<feature type="transmembrane region" description="Helical" evidence="7">
    <location>
        <begin position="715"/>
        <end position="740"/>
    </location>
</feature>
<name>A0A1G9INS5_9FIRM</name>
<comment type="subcellular location">
    <subcellularLocation>
        <location evidence="1">Cell membrane</location>
        <topology evidence="1">Multi-pass membrane protein</topology>
    </subcellularLocation>
</comment>
<dbReference type="Pfam" id="PF02687">
    <property type="entry name" value="FtsX"/>
    <property type="match status" value="2"/>
</dbReference>
<comment type="similarity">
    <text evidence="6">Belongs to the ABC-4 integral membrane protein family.</text>
</comment>
<evidence type="ECO:0000313" key="9">
    <source>
        <dbReference type="EMBL" id="SDL26686.1"/>
    </source>
</evidence>
<evidence type="ECO:0000256" key="7">
    <source>
        <dbReference type="SAM" id="Phobius"/>
    </source>
</evidence>
<evidence type="ECO:0000259" key="8">
    <source>
        <dbReference type="Pfam" id="PF02687"/>
    </source>
</evidence>
<keyword evidence="5 7" id="KW-0472">Membrane</keyword>
<keyword evidence="10" id="KW-1185">Reference proteome</keyword>
<dbReference type="PANTHER" id="PTHR30572">
    <property type="entry name" value="MEMBRANE COMPONENT OF TRANSPORTER-RELATED"/>
    <property type="match status" value="1"/>
</dbReference>
<reference evidence="9 10" key="1">
    <citation type="submission" date="2016-10" db="EMBL/GenBank/DDBJ databases">
        <authorList>
            <person name="de Groot N.N."/>
        </authorList>
    </citation>
    <scope>NUCLEOTIDE SEQUENCE [LARGE SCALE GENOMIC DNA]</scope>
    <source>
        <strain evidence="9 10">DSM 797</strain>
    </source>
</reference>
<dbReference type="AlphaFoldDB" id="A0A1G9INS5"/>
<feature type="transmembrane region" description="Helical" evidence="7">
    <location>
        <begin position="761"/>
        <end position="783"/>
    </location>
</feature>
<dbReference type="Proteomes" id="UP000199068">
    <property type="component" value="Unassembled WGS sequence"/>
</dbReference>
<dbReference type="GO" id="GO:0005886">
    <property type="term" value="C:plasma membrane"/>
    <property type="evidence" value="ECO:0007669"/>
    <property type="project" value="UniProtKB-SubCell"/>
</dbReference>
<feature type="domain" description="ABC3 transporter permease C-terminal" evidence="8">
    <location>
        <begin position="273"/>
        <end position="383"/>
    </location>
</feature>
<gene>
    <name evidence="9" type="ORF">SAMN04515677_101317</name>
</gene>
<keyword evidence="3 7" id="KW-0812">Transmembrane</keyword>
<evidence type="ECO:0000256" key="6">
    <source>
        <dbReference type="ARBA" id="ARBA00038076"/>
    </source>
</evidence>
<dbReference type="GO" id="GO:0022857">
    <property type="term" value="F:transmembrane transporter activity"/>
    <property type="evidence" value="ECO:0007669"/>
    <property type="project" value="TreeGrafter"/>
</dbReference>
<sequence length="850" mass="96181">MKVSIKLAVAYLISQKGKSLALITSISLAVMLIFTLNVIPETQSKINIDKAYKNFSDYHVEYSNLSDDVSNNLKNEKEIKEIYDVINFGNIVDKNGVSINLNSYNKDFLDAYGYKMIKGSFPKNDNEIVIEEKALREMNLSNELNQEINFNVVKKYVDKNNENQIYTKPNKFKLVGIIQKPEDYYKDNEFFSVKGFTKFSNSQDITPNELLSHSGVLKFNTENPSMTMANKFIGKYRLNIRDFELNVGLSNVLNEYQEKKLTKFSITNKLIPMISAGLVIYNIFNIILIDKINQIGVLRAIGMKKKNIKYMMIIQSVIVLIIGLVIGFGVGYVVSLIGINSIYGQNKSIYVSKESIIEPLILATIVVFICSILSTHKASKISPVEAIKTTNRYSKKQKDRCYHKLIKKVFGLTGEMAFKNILRDKSKTILSILSISLAGSLFISKIAFYNDDKNLDNSSLSIISMGDTDVILKHNSNNSNEFYVNYNKDYIDNISNMENIREVIPSINTSAYLKTNINSITDDAKSLTSPKQDNLEVNMGIKGYNKDFIKSLGKYIKSGGNINDEYIDKNDSYPSALISNYFYSSDQHSNDTQVLKKIKVGDILKVKVCVNENGYLKYKDQKIRVAGLLNKDYVVNQDGGMDSLFQVILNENDFKSITNIQNYNKLSIKLDNKDNKKIHKDLEKVVKNSSFKEIESKYKYEKYDIEQSQQNKKEVLVSVILTLIISVINIICIIKANIMIRIKELSTLRAIGMSIKNIKKMIIKESIIYAIFSTILSAISATLSNFKFAYMINKAGAEVIGAENSLSYSIPINEILQFGIVTIIICILATYLSANKLVKLSIVEGLKIND</sequence>